<protein>
    <recommendedName>
        <fullName evidence="4">Fibronectin type-III domain-containing protein</fullName>
    </recommendedName>
</protein>
<dbReference type="AlphaFoldDB" id="A0A8U0A7B3"/>
<dbReference type="RefSeq" id="WP_247995745.1">
    <property type="nucleotide sequence ID" value="NZ_CP096022.1"/>
</dbReference>
<dbReference type="Gene3D" id="2.160.20.10">
    <property type="entry name" value="Single-stranded right-handed beta-helix, Pectin lyase-like"/>
    <property type="match status" value="1"/>
</dbReference>
<dbReference type="InterPro" id="IPR011050">
    <property type="entry name" value="Pectin_lyase_fold/virulence"/>
</dbReference>
<keyword evidence="5" id="KW-0614">Plasmid</keyword>
<dbReference type="PROSITE" id="PS50853">
    <property type="entry name" value="FN3"/>
    <property type="match status" value="1"/>
</dbReference>
<dbReference type="InterPro" id="IPR052063">
    <property type="entry name" value="Polysaccharide_Lyase_1"/>
</dbReference>
<geneLocation type="plasmid" evidence="5 6">
    <name>unnamed3</name>
</geneLocation>
<dbReference type="PANTHER" id="PTHR42970:SF1">
    <property type="entry name" value="PECTATE LYASE C-RELATED"/>
    <property type="match status" value="1"/>
</dbReference>
<evidence type="ECO:0000256" key="1">
    <source>
        <dbReference type="ARBA" id="ARBA00022723"/>
    </source>
</evidence>
<keyword evidence="1" id="KW-0479">Metal-binding</keyword>
<evidence type="ECO:0000313" key="5">
    <source>
        <dbReference type="EMBL" id="UPM45091.1"/>
    </source>
</evidence>
<evidence type="ECO:0000256" key="3">
    <source>
        <dbReference type="SAM" id="MobiDB-lite"/>
    </source>
</evidence>
<dbReference type="KEGG" id="haad:MW046_17165"/>
<dbReference type="GO" id="GO:0046872">
    <property type="term" value="F:metal ion binding"/>
    <property type="evidence" value="ECO:0007669"/>
    <property type="project" value="UniProtKB-KW"/>
</dbReference>
<dbReference type="InterPro" id="IPR006311">
    <property type="entry name" value="TAT_signal"/>
</dbReference>
<gene>
    <name evidence="5" type="ORF">MW046_17165</name>
</gene>
<dbReference type="InterPro" id="IPR036116">
    <property type="entry name" value="FN3_sf"/>
</dbReference>
<dbReference type="GeneID" id="71929814"/>
<dbReference type="InterPro" id="IPR012334">
    <property type="entry name" value="Pectin_lyas_fold"/>
</dbReference>
<feature type="domain" description="Fibronectin type-III" evidence="4">
    <location>
        <begin position="221"/>
        <end position="321"/>
    </location>
</feature>
<accession>A0A8U0A7B3</accession>
<dbReference type="Gene3D" id="2.60.40.10">
    <property type="entry name" value="Immunoglobulins"/>
    <property type="match status" value="1"/>
</dbReference>
<evidence type="ECO:0000256" key="2">
    <source>
        <dbReference type="ARBA" id="ARBA00023180"/>
    </source>
</evidence>
<feature type="region of interest" description="Disordered" evidence="3">
    <location>
        <begin position="740"/>
        <end position="786"/>
    </location>
</feature>
<proteinExistence type="predicted"/>
<dbReference type="EMBL" id="CP096022">
    <property type="protein sequence ID" value="UPM45091.1"/>
    <property type="molecule type" value="Genomic_DNA"/>
</dbReference>
<dbReference type="SUPFAM" id="SSF51126">
    <property type="entry name" value="Pectin lyase-like"/>
    <property type="match status" value="1"/>
</dbReference>
<dbReference type="InterPro" id="IPR003961">
    <property type="entry name" value="FN3_dom"/>
</dbReference>
<dbReference type="PROSITE" id="PS51318">
    <property type="entry name" value="TAT"/>
    <property type="match status" value="1"/>
</dbReference>
<keyword evidence="2" id="KW-0325">Glycoprotein</keyword>
<dbReference type="Gene3D" id="2.60.120.200">
    <property type="match status" value="1"/>
</dbReference>
<name>A0A8U0A7B3_9EURY</name>
<reference evidence="5" key="1">
    <citation type="submission" date="2022-04" db="EMBL/GenBank/DDBJ databases">
        <title>Halocatena sp. nov., isolated from a salt lake.</title>
        <authorList>
            <person name="Cui H.-L."/>
        </authorList>
    </citation>
    <scope>NUCLEOTIDE SEQUENCE</scope>
    <source>
        <strain evidence="5">AD-1</strain>
        <plasmid evidence="5">unnamed3</plasmid>
    </source>
</reference>
<organism evidence="5 6">
    <name type="scientific">Halocatena salina</name>
    <dbReference type="NCBI Taxonomy" id="2934340"/>
    <lineage>
        <taxon>Archaea</taxon>
        <taxon>Methanobacteriati</taxon>
        <taxon>Methanobacteriota</taxon>
        <taxon>Stenosarchaea group</taxon>
        <taxon>Halobacteria</taxon>
        <taxon>Halobacteriales</taxon>
        <taxon>Natronomonadaceae</taxon>
        <taxon>Halocatena</taxon>
    </lineage>
</organism>
<dbReference type="Proteomes" id="UP000831768">
    <property type="component" value="Plasmid unnamed3"/>
</dbReference>
<sequence>MAHDRRTFLRAIAAGSIGTVVLGGTATAASTLTVKGSGTDIWNEADEGHYYFTDVRGDFDVTVHVTNVEDTDGWAKAGLLFRESLASDAKNAMVRTTPGNESSFSWRANTGDFTESTTSDGGDVIRNGGQMDANWQRLIRTDDTLRAYLSTDGSDWTLIAELSSVDFTTDGYLGLGVTSANSGTLCTSEFTDLAGITLTNNRDLGSPEISGSVSGGTGGNDPLPLVSTGSVSNVGATSVTLSASLASLGNASTADVSFEYRESDATSWNSSETQTLSSSGSFEIEVSKLTNETDYEYRAVANASDGDTDTGFVETVTTRPPDTQPIVSTETASDVSSTAATLSGSLDDLGGAFDADVFFEYRQAGSSSWTATTPQNLSETGPFEQTEFGLVNDTDYEFRAALDAEDGDTALGEIATFVTAEGVSGGSYVDYEDGFADVSWFDDSVQVIKIQSLSVSDIQAALDTAGPRVVVFEESGVLDLENQTLEITEPNCWVAGQTAPAPGITFTNGFFQVDADDCIVQHVRVFRGDESGGEGTDPMNSADGTQNVIFDHCTAFWGRDENLSVGYDSTDTTLSNCFIAEGLEDPEENSNGTLIGDGATNVAIMGSLYAKNNDRNPRHKDDTDAVLANNLTYYFDKASWMSSGATAAIVGCGYIGRFDWSDAVVWGDGSAYFEDNFVTDPGLDGRAFQNVATELSSPPQWPNGFEAMPAGDVESHNVTYAGAWPAERIDTEKRVLDELRNRSLDTDVPPDDSAADSDIPDSVSEAGGYPDHGGATHSLTIPDSGLQDWLDQQAIGAETGSGN</sequence>
<keyword evidence="6" id="KW-1185">Reference proteome</keyword>
<feature type="compositionally biased region" description="Acidic residues" evidence="3">
    <location>
        <begin position="748"/>
        <end position="759"/>
    </location>
</feature>
<evidence type="ECO:0000313" key="6">
    <source>
        <dbReference type="Proteomes" id="UP000831768"/>
    </source>
</evidence>
<evidence type="ECO:0000259" key="4">
    <source>
        <dbReference type="PROSITE" id="PS50853"/>
    </source>
</evidence>
<dbReference type="PANTHER" id="PTHR42970">
    <property type="entry name" value="PECTATE LYASE C-RELATED"/>
    <property type="match status" value="1"/>
</dbReference>
<dbReference type="InterPro" id="IPR013783">
    <property type="entry name" value="Ig-like_fold"/>
</dbReference>
<dbReference type="SUPFAM" id="SSF49265">
    <property type="entry name" value="Fibronectin type III"/>
    <property type="match status" value="1"/>
</dbReference>